<gene>
    <name evidence="2" type="ORF">APZ42_024892</name>
</gene>
<dbReference type="Proteomes" id="UP000076858">
    <property type="component" value="Unassembled WGS sequence"/>
</dbReference>
<proteinExistence type="predicted"/>
<keyword evidence="1" id="KW-1133">Transmembrane helix</keyword>
<keyword evidence="3" id="KW-1185">Reference proteome</keyword>
<dbReference type="EMBL" id="LRGB01001764">
    <property type="protein sequence ID" value="KZS10598.1"/>
    <property type="molecule type" value="Genomic_DNA"/>
</dbReference>
<dbReference type="AlphaFoldDB" id="A0A164TN54"/>
<feature type="transmembrane region" description="Helical" evidence="1">
    <location>
        <begin position="21"/>
        <end position="45"/>
    </location>
</feature>
<sequence>MDSLSAYPAEKKKIECNTALVLYRFFGPCWGFAFISVPSLSVRIIPARTDR</sequence>
<evidence type="ECO:0000313" key="2">
    <source>
        <dbReference type="EMBL" id="KZS10598.1"/>
    </source>
</evidence>
<keyword evidence="1" id="KW-0472">Membrane</keyword>
<evidence type="ECO:0000256" key="1">
    <source>
        <dbReference type="SAM" id="Phobius"/>
    </source>
</evidence>
<organism evidence="2 3">
    <name type="scientific">Daphnia magna</name>
    <dbReference type="NCBI Taxonomy" id="35525"/>
    <lineage>
        <taxon>Eukaryota</taxon>
        <taxon>Metazoa</taxon>
        <taxon>Ecdysozoa</taxon>
        <taxon>Arthropoda</taxon>
        <taxon>Crustacea</taxon>
        <taxon>Branchiopoda</taxon>
        <taxon>Diplostraca</taxon>
        <taxon>Cladocera</taxon>
        <taxon>Anomopoda</taxon>
        <taxon>Daphniidae</taxon>
        <taxon>Daphnia</taxon>
    </lineage>
</organism>
<comment type="caution">
    <text evidence="2">The sequence shown here is derived from an EMBL/GenBank/DDBJ whole genome shotgun (WGS) entry which is preliminary data.</text>
</comment>
<reference evidence="2 3" key="1">
    <citation type="submission" date="2016-03" db="EMBL/GenBank/DDBJ databases">
        <title>EvidentialGene: Evidence-directed Construction of Genes on Genomes.</title>
        <authorList>
            <person name="Gilbert D.G."/>
            <person name="Choi J.-H."/>
            <person name="Mockaitis K."/>
            <person name="Colbourne J."/>
            <person name="Pfrender M."/>
        </authorList>
    </citation>
    <scope>NUCLEOTIDE SEQUENCE [LARGE SCALE GENOMIC DNA]</scope>
    <source>
        <strain evidence="2 3">Xinb3</strain>
        <tissue evidence="2">Complete organism</tissue>
    </source>
</reference>
<accession>A0A164TN54</accession>
<name>A0A164TN54_9CRUS</name>
<keyword evidence="1" id="KW-0812">Transmembrane</keyword>
<evidence type="ECO:0000313" key="3">
    <source>
        <dbReference type="Proteomes" id="UP000076858"/>
    </source>
</evidence>
<protein>
    <submittedName>
        <fullName evidence="2">Uncharacterized protein</fullName>
    </submittedName>
</protein>